<comment type="caution">
    <text evidence="1">The sequence shown here is derived from an EMBL/GenBank/DDBJ whole genome shotgun (WGS) entry which is preliminary data.</text>
</comment>
<dbReference type="AlphaFoldDB" id="L1MC38"/>
<dbReference type="STRING" id="1035195.HMPREF9997_02182"/>
<accession>L1MC38</accession>
<evidence type="ECO:0000313" key="2">
    <source>
        <dbReference type="Proteomes" id="UP000010445"/>
    </source>
</evidence>
<dbReference type="HOGENOM" id="CLU_2664859_0_0_11"/>
<organism evidence="1 2">
    <name type="scientific">Corynebacterium durum F0235</name>
    <dbReference type="NCBI Taxonomy" id="1035195"/>
    <lineage>
        <taxon>Bacteria</taxon>
        <taxon>Bacillati</taxon>
        <taxon>Actinomycetota</taxon>
        <taxon>Actinomycetes</taxon>
        <taxon>Mycobacteriales</taxon>
        <taxon>Corynebacteriaceae</taxon>
        <taxon>Corynebacterium</taxon>
    </lineage>
</organism>
<keyword evidence="2" id="KW-1185">Reference proteome</keyword>
<dbReference type="Proteomes" id="UP000010445">
    <property type="component" value="Unassembled WGS sequence"/>
</dbReference>
<proteinExistence type="predicted"/>
<protein>
    <submittedName>
        <fullName evidence="1">Uncharacterized protein</fullName>
    </submittedName>
</protein>
<gene>
    <name evidence="1" type="ORF">HMPREF9997_02182</name>
</gene>
<name>L1MC38_9CORY</name>
<sequence length="75" mass="8985">MKHSCLQVVVLHPTGQELGDQVSMNFAFRRSETLREVTNPTAAHEIYQIYKQMQHRYRRHSTQIYNQNKLDHSMR</sequence>
<reference evidence="1 2" key="1">
    <citation type="submission" date="2012-05" db="EMBL/GenBank/DDBJ databases">
        <authorList>
            <person name="Weinstock G."/>
            <person name="Sodergren E."/>
            <person name="Lobos E.A."/>
            <person name="Fulton L."/>
            <person name="Fulton R."/>
            <person name="Courtney L."/>
            <person name="Fronick C."/>
            <person name="O'Laughlin M."/>
            <person name="Godfrey J."/>
            <person name="Wilson R.M."/>
            <person name="Miner T."/>
            <person name="Farmer C."/>
            <person name="Delehaunty K."/>
            <person name="Cordes M."/>
            <person name="Minx P."/>
            <person name="Tomlinson C."/>
            <person name="Chen J."/>
            <person name="Wollam A."/>
            <person name="Pepin K.H."/>
            <person name="Bhonagiri V."/>
            <person name="Zhang X."/>
            <person name="Suruliraj S."/>
            <person name="Warren W."/>
            <person name="Mitreva M."/>
            <person name="Mardis E.R."/>
            <person name="Wilson R.K."/>
        </authorList>
    </citation>
    <scope>NUCLEOTIDE SEQUENCE [LARGE SCALE GENOMIC DNA]</scope>
    <source>
        <strain evidence="1 2">F0235</strain>
    </source>
</reference>
<evidence type="ECO:0000313" key="1">
    <source>
        <dbReference type="EMBL" id="EKX88511.1"/>
    </source>
</evidence>
<dbReference type="EMBL" id="AMEM01000037">
    <property type="protein sequence ID" value="EKX88511.1"/>
    <property type="molecule type" value="Genomic_DNA"/>
</dbReference>